<accession>A0A099D3A3</accession>
<sequence length="80" mass="8951">MDELSELVERFREGVAAGDADILTTFWVGDEDNLVYAVWEWARSLRTRDEIAQYYREALGPVGSVDTAKVTDLVVVAGEN</sequence>
<dbReference type="EMBL" id="JPMV01000033">
    <property type="protein sequence ID" value="KGI80287.1"/>
    <property type="molecule type" value="Genomic_DNA"/>
</dbReference>
<organism evidence="1 4">
    <name type="scientific">Actinopolyspora erythraea</name>
    <dbReference type="NCBI Taxonomy" id="414996"/>
    <lineage>
        <taxon>Bacteria</taxon>
        <taxon>Bacillati</taxon>
        <taxon>Actinomycetota</taxon>
        <taxon>Actinomycetes</taxon>
        <taxon>Actinopolysporales</taxon>
        <taxon>Actinopolysporaceae</taxon>
        <taxon>Actinopolyspora</taxon>
    </lineage>
</organism>
<dbReference type="OrthoDB" id="1551077at2"/>
<dbReference type="SUPFAM" id="SSF54427">
    <property type="entry name" value="NTF2-like"/>
    <property type="match status" value="1"/>
</dbReference>
<evidence type="ECO:0000313" key="4">
    <source>
        <dbReference type="Proteomes" id="UP000215043"/>
    </source>
</evidence>
<dbReference type="HOGENOM" id="CLU_2581782_0_0_11"/>
<reference evidence="2 3" key="1">
    <citation type="journal article" date="2014" name="PLoS ONE">
        <title>Identification and Characterization of a New Erythromycin Biosynthetic Gene Cluster in Actinopolyspora erythraea YIM90600, a Novel Erythronolide-Producing Halophilic Actinomycete Isolated from Salt Field.</title>
        <authorList>
            <person name="Chen D."/>
            <person name="Feng J."/>
            <person name="Huang L."/>
            <person name="Zhang Q."/>
            <person name="Wu J."/>
            <person name="Zhu X."/>
            <person name="Duan Y."/>
            <person name="Xu Z."/>
        </authorList>
    </citation>
    <scope>NUCLEOTIDE SEQUENCE [LARGE SCALE GENOMIC DNA]</scope>
    <source>
        <strain evidence="2 3">YIM90600</strain>
    </source>
</reference>
<dbReference type="Proteomes" id="UP000029737">
    <property type="component" value="Unassembled WGS sequence"/>
</dbReference>
<proteinExistence type="predicted"/>
<reference evidence="1 4" key="2">
    <citation type="submission" date="2017-08" db="EMBL/GenBank/DDBJ databases">
        <title>The complete genome sequence of moderately halophilic actinomycete Actinopolyspora erythraea YIM 90600, the producer of novel erythromycin, novel actinopolysporins A-C and tubercidin.</title>
        <authorList>
            <person name="Yin M."/>
            <person name="Tang S."/>
        </authorList>
    </citation>
    <scope>NUCLEOTIDE SEQUENCE [LARGE SCALE GENOMIC DNA]</scope>
    <source>
        <strain evidence="1 4">YIM 90600</strain>
    </source>
</reference>
<evidence type="ECO:0000313" key="1">
    <source>
        <dbReference type="EMBL" id="ASU77500.1"/>
    </source>
</evidence>
<dbReference type="InterPro" id="IPR032710">
    <property type="entry name" value="NTF2-like_dom_sf"/>
</dbReference>
<dbReference type="EMBL" id="CP022752">
    <property type="protein sequence ID" value="ASU77500.1"/>
    <property type="molecule type" value="Genomic_DNA"/>
</dbReference>
<dbReference type="AlphaFoldDB" id="A0A099D3A3"/>
<dbReference type="Proteomes" id="UP000215043">
    <property type="component" value="Chromosome"/>
</dbReference>
<dbReference type="KEGG" id="aey:CDG81_03335"/>
<evidence type="ECO:0008006" key="5">
    <source>
        <dbReference type="Google" id="ProtNLM"/>
    </source>
</evidence>
<evidence type="ECO:0000313" key="3">
    <source>
        <dbReference type="Proteomes" id="UP000029737"/>
    </source>
</evidence>
<dbReference type="Gene3D" id="3.10.450.50">
    <property type="match status" value="1"/>
</dbReference>
<dbReference type="RefSeq" id="WP_043575748.1">
    <property type="nucleotide sequence ID" value="NZ_CP022752.1"/>
</dbReference>
<protein>
    <recommendedName>
        <fullName evidence="5">SnoaL-like domain-containing protein</fullName>
    </recommendedName>
</protein>
<keyword evidence="3" id="KW-1185">Reference proteome</keyword>
<name>A0A099D3A3_9ACTN</name>
<gene>
    <name evidence="1" type="ORF">CDG81_03335</name>
    <name evidence="2" type="ORF">IL38_17645</name>
</gene>
<evidence type="ECO:0000313" key="2">
    <source>
        <dbReference type="EMBL" id="KGI80287.1"/>
    </source>
</evidence>